<dbReference type="Proteomes" id="UP001175000">
    <property type="component" value="Unassembled WGS sequence"/>
</dbReference>
<evidence type="ECO:0000313" key="3">
    <source>
        <dbReference type="Proteomes" id="UP001175000"/>
    </source>
</evidence>
<evidence type="ECO:0000256" key="1">
    <source>
        <dbReference type="SAM" id="MobiDB-lite"/>
    </source>
</evidence>
<dbReference type="EMBL" id="JAULSU010000004">
    <property type="protein sequence ID" value="KAK0619188.1"/>
    <property type="molecule type" value="Genomic_DNA"/>
</dbReference>
<accession>A0AA39WPH4</accession>
<reference evidence="2" key="1">
    <citation type="submission" date="2023-06" db="EMBL/GenBank/DDBJ databases">
        <title>Genome-scale phylogeny and comparative genomics of the fungal order Sordariales.</title>
        <authorList>
            <consortium name="Lawrence Berkeley National Laboratory"/>
            <person name="Hensen N."/>
            <person name="Bonometti L."/>
            <person name="Westerberg I."/>
            <person name="Brannstrom I.O."/>
            <person name="Guillou S."/>
            <person name="Cros-Aarteil S."/>
            <person name="Calhoun S."/>
            <person name="Haridas S."/>
            <person name="Kuo A."/>
            <person name="Mondo S."/>
            <person name="Pangilinan J."/>
            <person name="Riley R."/>
            <person name="Labutti K."/>
            <person name="Andreopoulos B."/>
            <person name="Lipzen A."/>
            <person name="Chen C."/>
            <person name="Yanf M."/>
            <person name="Daum C."/>
            <person name="Ng V."/>
            <person name="Clum A."/>
            <person name="Steindorff A."/>
            <person name="Ohm R."/>
            <person name="Martin F."/>
            <person name="Silar P."/>
            <person name="Natvig D."/>
            <person name="Lalanne C."/>
            <person name="Gautier V."/>
            <person name="Ament-Velasquez S.L."/>
            <person name="Kruys A."/>
            <person name="Hutchinson M.I."/>
            <person name="Powell A.J."/>
            <person name="Barry K."/>
            <person name="Miller A.N."/>
            <person name="Grigoriev I.V."/>
            <person name="Debuchy R."/>
            <person name="Gladieux P."/>
            <person name="Thoren M.H."/>
            <person name="Johannesson H."/>
        </authorList>
    </citation>
    <scope>NUCLEOTIDE SEQUENCE</scope>
    <source>
        <strain evidence="2">CBS 606.72</strain>
    </source>
</reference>
<sequence length="202" mass="22844">MLGRGTISTESQQRKRVSGNIRAPSITSNHSPTRSGQHKKALAKGQRPANSNQPRVLVTAPSLNFRPLGQISSSRVICASLPVAFPWIVLLRRHSQAAPHCHPDRLSKLGGEITHRRTITGCDGMLLAEMTFRNSRRMFMRFLPPPPLYRRCVCVSFRGEVCCDWLESGSHGTKCHLELGFVPRQDLPCRSWQEGWLAYRWF</sequence>
<feature type="compositionally biased region" description="Polar residues" evidence="1">
    <location>
        <begin position="25"/>
        <end position="35"/>
    </location>
</feature>
<protein>
    <submittedName>
        <fullName evidence="2">Uncharacterized protein</fullName>
    </submittedName>
</protein>
<feature type="region of interest" description="Disordered" evidence="1">
    <location>
        <begin position="1"/>
        <end position="55"/>
    </location>
</feature>
<evidence type="ECO:0000313" key="2">
    <source>
        <dbReference type="EMBL" id="KAK0619188.1"/>
    </source>
</evidence>
<name>A0AA39WPH4_9PEZI</name>
<gene>
    <name evidence="2" type="ORF">B0T14DRAFT_201583</name>
</gene>
<proteinExistence type="predicted"/>
<feature type="compositionally biased region" description="Polar residues" evidence="1">
    <location>
        <begin position="1"/>
        <end position="11"/>
    </location>
</feature>
<organism evidence="2 3">
    <name type="scientific">Immersiella caudata</name>
    <dbReference type="NCBI Taxonomy" id="314043"/>
    <lineage>
        <taxon>Eukaryota</taxon>
        <taxon>Fungi</taxon>
        <taxon>Dikarya</taxon>
        <taxon>Ascomycota</taxon>
        <taxon>Pezizomycotina</taxon>
        <taxon>Sordariomycetes</taxon>
        <taxon>Sordariomycetidae</taxon>
        <taxon>Sordariales</taxon>
        <taxon>Lasiosphaeriaceae</taxon>
        <taxon>Immersiella</taxon>
    </lineage>
</organism>
<keyword evidence="3" id="KW-1185">Reference proteome</keyword>
<comment type="caution">
    <text evidence="2">The sequence shown here is derived from an EMBL/GenBank/DDBJ whole genome shotgun (WGS) entry which is preliminary data.</text>
</comment>
<dbReference type="AlphaFoldDB" id="A0AA39WPH4"/>